<keyword evidence="3" id="KW-1005">Bacterial flagellum biogenesis</keyword>
<dbReference type="Proteomes" id="UP000809431">
    <property type="component" value="Unassembled WGS sequence"/>
</dbReference>
<feature type="compositionally biased region" description="Low complexity" evidence="4">
    <location>
        <begin position="308"/>
        <end position="323"/>
    </location>
</feature>
<keyword evidence="6" id="KW-0966">Cell projection</keyword>
<evidence type="ECO:0000256" key="2">
    <source>
        <dbReference type="ARBA" id="ARBA00009149"/>
    </source>
</evidence>
<dbReference type="InterPro" id="IPR021136">
    <property type="entry name" value="Flagellar_hook_control-like_C"/>
</dbReference>
<proteinExistence type="inferred from homology"/>
<evidence type="ECO:0000259" key="5">
    <source>
        <dbReference type="Pfam" id="PF02120"/>
    </source>
</evidence>
<keyword evidence="7" id="KW-1185">Reference proteome</keyword>
<sequence>MATSVTNLSSPVGTVATKTAPSRDAAQGQDFGSTLAREVAARQPTQAPSGKDTQSTQQDARDDAPEPGDAAAPWLALLQSMAQVVTQPLPQEEAVASEALPDAAVDPLAAAVTPGVVATLPATAGADPDAGARATGVPLLANVTADAAKGEIGVDEIAAHGKPLPLDLAASETDTTEATPAELLAASRADLPRTAETQPVTKTEKATPTHNVVPHVGESRWGDAVAQRVAMMIGKHEQKLEMQLNPPNLGPMDVQLTLAQDQASVVFASQHAAVREALAAATPRLTALLADQGIQLVNVQVASDSLNQHAQQQAQSGQDSGSSRPEPRGTSGSNAVEPAELRVDLGTRRLPVSGGGLSFYA</sequence>
<dbReference type="PANTHER" id="PTHR37533:SF2">
    <property type="entry name" value="FLAGELLAR HOOK-LENGTH CONTROL PROTEIN"/>
    <property type="match status" value="1"/>
</dbReference>
<comment type="function">
    <text evidence="1">Controls the length of the flagellar hook.</text>
</comment>
<keyword evidence="6" id="KW-0282">Flagellum</keyword>
<evidence type="ECO:0000256" key="4">
    <source>
        <dbReference type="SAM" id="MobiDB-lite"/>
    </source>
</evidence>
<name>A0ABS2BKR2_9NEIS</name>
<evidence type="ECO:0000313" key="7">
    <source>
        <dbReference type="Proteomes" id="UP000809431"/>
    </source>
</evidence>
<feature type="domain" description="Flagellar hook-length control protein-like C-terminal" evidence="5">
    <location>
        <begin position="227"/>
        <end position="307"/>
    </location>
</feature>
<comment type="similarity">
    <text evidence="2">Belongs to the FliK family.</text>
</comment>
<protein>
    <submittedName>
        <fullName evidence="6">Flagellar hook-length control protein FliK</fullName>
    </submittedName>
</protein>
<feature type="region of interest" description="Disordered" evidence="4">
    <location>
        <begin position="307"/>
        <end position="347"/>
    </location>
</feature>
<dbReference type="RefSeq" id="WP_203538348.1">
    <property type="nucleotide sequence ID" value="NZ_JAESND010000004.1"/>
</dbReference>
<dbReference type="PANTHER" id="PTHR37533">
    <property type="entry name" value="FLAGELLAR HOOK-LENGTH CONTROL PROTEIN"/>
    <property type="match status" value="1"/>
</dbReference>
<dbReference type="PRINTS" id="PR01007">
    <property type="entry name" value="FLGHOOKFLIK"/>
</dbReference>
<accession>A0ABS2BKR2</accession>
<dbReference type="CDD" id="cd17470">
    <property type="entry name" value="T3SS_Flik_C"/>
    <property type="match status" value="1"/>
</dbReference>
<reference evidence="6 7" key="1">
    <citation type="submission" date="2021-01" db="EMBL/GenBank/DDBJ databases">
        <title>Draft Genome Sequence and Polyhydroxyalkanoate Biosynthetic Potential of Jeongeupia naejangsanensis Type Strain DSM 24253.</title>
        <authorList>
            <person name="Turrini P."/>
            <person name="Artuso I."/>
            <person name="Lugli G.A."/>
            <person name="Frangipani E."/>
            <person name="Ventura M."/>
            <person name="Visca P."/>
        </authorList>
    </citation>
    <scope>NUCLEOTIDE SEQUENCE [LARGE SCALE GENOMIC DNA]</scope>
    <source>
        <strain evidence="6 7">DSM 24253</strain>
    </source>
</reference>
<gene>
    <name evidence="6" type="ORF">JMJ54_10160</name>
</gene>
<dbReference type="Pfam" id="PF02120">
    <property type="entry name" value="Flg_hook"/>
    <property type="match status" value="1"/>
</dbReference>
<comment type="caution">
    <text evidence="6">The sequence shown here is derived from an EMBL/GenBank/DDBJ whole genome shotgun (WGS) entry which is preliminary data.</text>
</comment>
<organism evidence="6 7">
    <name type="scientific">Jeongeupia naejangsanensis</name>
    <dbReference type="NCBI Taxonomy" id="613195"/>
    <lineage>
        <taxon>Bacteria</taxon>
        <taxon>Pseudomonadati</taxon>
        <taxon>Pseudomonadota</taxon>
        <taxon>Betaproteobacteria</taxon>
        <taxon>Neisseriales</taxon>
        <taxon>Chitinibacteraceae</taxon>
        <taxon>Jeongeupia</taxon>
    </lineage>
</organism>
<feature type="region of interest" description="Disordered" evidence="4">
    <location>
        <begin position="1"/>
        <end position="70"/>
    </location>
</feature>
<feature type="region of interest" description="Disordered" evidence="4">
    <location>
        <begin position="196"/>
        <end position="215"/>
    </location>
</feature>
<evidence type="ECO:0000256" key="1">
    <source>
        <dbReference type="ARBA" id="ARBA00003944"/>
    </source>
</evidence>
<dbReference type="InterPro" id="IPR038610">
    <property type="entry name" value="FliK-like_C_sf"/>
</dbReference>
<dbReference type="EMBL" id="JAESND010000004">
    <property type="protein sequence ID" value="MBM3116199.1"/>
    <property type="molecule type" value="Genomic_DNA"/>
</dbReference>
<feature type="compositionally biased region" description="Polar residues" evidence="4">
    <location>
        <begin position="1"/>
        <end position="20"/>
    </location>
</feature>
<feature type="compositionally biased region" description="Polar residues" evidence="4">
    <location>
        <begin position="43"/>
        <end position="58"/>
    </location>
</feature>
<dbReference type="InterPro" id="IPR052563">
    <property type="entry name" value="FliK"/>
</dbReference>
<dbReference type="InterPro" id="IPR001635">
    <property type="entry name" value="Flag_hook_Flik"/>
</dbReference>
<evidence type="ECO:0000313" key="6">
    <source>
        <dbReference type="EMBL" id="MBM3116199.1"/>
    </source>
</evidence>
<keyword evidence="6" id="KW-0969">Cilium</keyword>
<dbReference type="Gene3D" id="3.30.750.140">
    <property type="match status" value="1"/>
</dbReference>
<evidence type="ECO:0000256" key="3">
    <source>
        <dbReference type="ARBA" id="ARBA00022795"/>
    </source>
</evidence>